<feature type="compositionally biased region" description="Basic and acidic residues" evidence="1">
    <location>
        <begin position="411"/>
        <end position="425"/>
    </location>
</feature>
<feature type="compositionally biased region" description="Acidic residues" evidence="1">
    <location>
        <begin position="399"/>
        <end position="410"/>
    </location>
</feature>
<protein>
    <submittedName>
        <fullName evidence="2">Forkhead box protein G1, putative isoform 1</fullName>
    </submittedName>
</protein>
<dbReference type="Pfam" id="PF07800">
    <property type="entry name" value="DUF1644"/>
    <property type="match status" value="1"/>
</dbReference>
<feature type="region of interest" description="Disordered" evidence="1">
    <location>
        <begin position="340"/>
        <end position="442"/>
    </location>
</feature>
<sequence>MPKQKKVLQKSGSRHRKATPHSLRPCHSKIMKDYRHKKQVKSSEKKEWKDATCSVCMECPHKAVLLLCDSYHKNCRPYMCATGYRYSNCLDQYKKAYTKVNSTQNDPNISSESEELLCPLCRGQVKGWTVVKRARKYLNAKKRSCMQDNCLFVGSYKDLRKHVRASHPLARPREVDASLVEKWKKFENDSELNDVISTIYSTMPGAVIEGDYVIENDNRDNSRVRGIGNRRLDTRTSFGPGNGHRHLPVGSNNYYLGAHTRFGPGNGHRRLPMRSRNVVSRTYGLLPRDSEISRLSEDDSASDDANAGRHVDNRNRWVGQYISSSADEDVDDYEGIINEPAHTYSNRGGGNQSSSEEESASDDDVIIMRSARNYSSHRGRYQSSSEDEFIITGRSQSSSEDESSSDDDGSIEGHARSDNRRREPRPSYASSGIRLVRVSSGR</sequence>
<accession>A0A6L2JPP6</accession>
<dbReference type="EMBL" id="BKCJ010001067">
    <property type="protein sequence ID" value="GEU38567.1"/>
    <property type="molecule type" value="Genomic_DNA"/>
</dbReference>
<comment type="caution">
    <text evidence="2">The sequence shown here is derived from an EMBL/GenBank/DDBJ whole genome shotgun (WGS) entry which is preliminary data.</text>
</comment>
<dbReference type="PANTHER" id="PTHR31197:SF21">
    <property type="entry name" value="C2H2-TYPE DOMAIN-CONTAINING PROTEIN"/>
    <property type="match status" value="1"/>
</dbReference>
<name>A0A6L2JPP6_TANCI</name>
<proteinExistence type="predicted"/>
<gene>
    <name evidence="2" type="ORF">Tci_010545</name>
</gene>
<organism evidence="2">
    <name type="scientific">Tanacetum cinerariifolium</name>
    <name type="common">Dalmatian daisy</name>
    <name type="synonym">Chrysanthemum cinerariifolium</name>
    <dbReference type="NCBI Taxonomy" id="118510"/>
    <lineage>
        <taxon>Eukaryota</taxon>
        <taxon>Viridiplantae</taxon>
        <taxon>Streptophyta</taxon>
        <taxon>Embryophyta</taxon>
        <taxon>Tracheophyta</taxon>
        <taxon>Spermatophyta</taxon>
        <taxon>Magnoliopsida</taxon>
        <taxon>eudicotyledons</taxon>
        <taxon>Gunneridae</taxon>
        <taxon>Pentapetalae</taxon>
        <taxon>asterids</taxon>
        <taxon>campanulids</taxon>
        <taxon>Asterales</taxon>
        <taxon>Asteraceae</taxon>
        <taxon>Asteroideae</taxon>
        <taxon>Anthemideae</taxon>
        <taxon>Anthemidinae</taxon>
        <taxon>Tanacetum</taxon>
    </lineage>
</organism>
<evidence type="ECO:0000313" key="2">
    <source>
        <dbReference type="EMBL" id="GEU38567.1"/>
    </source>
</evidence>
<dbReference type="PANTHER" id="PTHR31197">
    <property type="entry name" value="OS01G0612600 PROTEIN"/>
    <property type="match status" value="1"/>
</dbReference>
<feature type="compositionally biased region" description="Acidic residues" evidence="1">
    <location>
        <begin position="355"/>
        <end position="365"/>
    </location>
</feature>
<dbReference type="AlphaFoldDB" id="A0A6L2JPP6"/>
<reference evidence="2" key="1">
    <citation type="journal article" date="2019" name="Sci. Rep.">
        <title>Draft genome of Tanacetum cinerariifolium, the natural source of mosquito coil.</title>
        <authorList>
            <person name="Yamashiro T."/>
            <person name="Shiraishi A."/>
            <person name="Satake H."/>
            <person name="Nakayama K."/>
        </authorList>
    </citation>
    <scope>NUCLEOTIDE SEQUENCE</scope>
</reference>
<dbReference type="InterPro" id="IPR012866">
    <property type="entry name" value="DUF1644"/>
</dbReference>
<evidence type="ECO:0000256" key="1">
    <source>
        <dbReference type="SAM" id="MobiDB-lite"/>
    </source>
</evidence>
<feature type="region of interest" description="Disordered" evidence="1">
    <location>
        <begin position="1"/>
        <end position="24"/>
    </location>
</feature>